<reference evidence="3" key="1">
    <citation type="submission" date="2021-08" db="EMBL/GenBank/DDBJ databases">
        <title>Hoeflea bacterium WL0058 sp. nov., isolated from the sediment.</title>
        <authorList>
            <person name="Wang L."/>
            <person name="Zhang D."/>
        </authorList>
    </citation>
    <scope>NUCLEOTIDE SEQUENCE</scope>
    <source>
        <strain evidence="3">WL0058</strain>
    </source>
</reference>
<evidence type="ECO:0000256" key="1">
    <source>
        <dbReference type="ARBA" id="ARBA00022448"/>
    </source>
</evidence>
<organism evidence="3 4">
    <name type="scientific">Flavimaribacter sediminis</name>
    <dbReference type="NCBI Taxonomy" id="2865987"/>
    <lineage>
        <taxon>Bacteria</taxon>
        <taxon>Pseudomonadati</taxon>
        <taxon>Pseudomonadota</taxon>
        <taxon>Alphaproteobacteria</taxon>
        <taxon>Hyphomicrobiales</taxon>
        <taxon>Rhizobiaceae</taxon>
        <taxon>Flavimaribacter</taxon>
    </lineage>
</organism>
<feature type="transmembrane region" description="Helical" evidence="2">
    <location>
        <begin position="322"/>
        <end position="342"/>
    </location>
</feature>
<dbReference type="RefSeq" id="WP_220226537.1">
    <property type="nucleotide sequence ID" value="NZ_JAICBX010000001.1"/>
</dbReference>
<evidence type="ECO:0008006" key="5">
    <source>
        <dbReference type="Google" id="ProtNLM"/>
    </source>
</evidence>
<dbReference type="Proteomes" id="UP001196509">
    <property type="component" value="Unassembled WGS sequence"/>
</dbReference>
<feature type="transmembrane region" description="Helical" evidence="2">
    <location>
        <begin position="400"/>
        <end position="419"/>
    </location>
</feature>
<feature type="transmembrane region" description="Helical" evidence="2">
    <location>
        <begin position="146"/>
        <end position="164"/>
    </location>
</feature>
<gene>
    <name evidence="3" type="ORF">K1W69_01370</name>
</gene>
<comment type="caution">
    <text evidence="3">The sequence shown here is derived from an EMBL/GenBank/DDBJ whole genome shotgun (WGS) entry which is preliminary data.</text>
</comment>
<evidence type="ECO:0000313" key="3">
    <source>
        <dbReference type="EMBL" id="MBW8635820.1"/>
    </source>
</evidence>
<protein>
    <recommendedName>
        <fullName evidence="5">Multidrug resistance protein NorM</fullName>
    </recommendedName>
</protein>
<keyword evidence="2" id="KW-0472">Membrane</keyword>
<keyword evidence="2" id="KW-1133">Transmembrane helix</keyword>
<accession>A0AAE2ZJR7</accession>
<dbReference type="GO" id="GO:0042910">
    <property type="term" value="F:xenobiotic transmembrane transporter activity"/>
    <property type="evidence" value="ECO:0007669"/>
    <property type="project" value="InterPro"/>
</dbReference>
<feature type="transmembrane region" description="Helical" evidence="2">
    <location>
        <begin position="425"/>
        <end position="447"/>
    </location>
</feature>
<dbReference type="EMBL" id="JAICBX010000001">
    <property type="protein sequence ID" value="MBW8635820.1"/>
    <property type="molecule type" value="Genomic_DNA"/>
</dbReference>
<dbReference type="PANTHER" id="PTHR43298">
    <property type="entry name" value="MULTIDRUG RESISTANCE PROTEIN NORM-RELATED"/>
    <property type="match status" value="1"/>
</dbReference>
<dbReference type="Pfam" id="PF01554">
    <property type="entry name" value="MatE"/>
    <property type="match status" value="2"/>
</dbReference>
<feature type="transmembrane region" description="Helical" evidence="2">
    <location>
        <begin position="248"/>
        <end position="269"/>
    </location>
</feature>
<dbReference type="AlphaFoldDB" id="A0AAE2ZJR7"/>
<dbReference type="PANTHER" id="PTHR43298:SF2">
    <property type="entry name" value="FMN_FAD EXPORTER YEEO-RELATED"/>
    <property type="match status" value="1"/>
</dbReference>
<feature type="transmembrane region" description="Helical" evidence="2">
    <location>
        <begin position="74"/>
        <end position="93"/>
    </location>
</feature>
<keyword evidence="2" id="KW-0812">Transmembrane</keyword>
<feature type="transmembrane region" description="Helical" evidence="2">
    <location>
        <begin position="281"/>
        <end position="301"/>
    </location>
</feature>
<feature type="transmembrane region" description="Helical" evidence="2">
    <location>
        <begin position="207"/>
        <end position="227"/>
    </location>
</feature>
<name>A0AAE2ZJR7_9HYPH</name>
<feature type="transmembrane region" description="Helical" evidence="2">
    <location>
        <begin position="105"/>
        <end position="126"/>
    </location>
</feature>
<dbReference type="GO" id="GO:0005886">
    <property type="term" value="C:plasma membrane"/>
    <property type="evidence" value="ECO:0007669"/>
    <property type="project" value="TreeGrafter"/>
</dbReference>
<dbReference type="InterPro" id="IPR050222">
    <property type="entry name" value="MATE_MdtK"/>
</dbReference>
<evidence type="ECO:0000256" key="2">
    <source>
        <dbReference type="SAM" id="Phobius"/>
    </source>
</evidence>
<dbReference type="GO" id="GO:0015297">
    <property type="term" value="F:antiporter activity"/>
    <property type="evidence" value="ECO:0007669"/>
    <property type="project" value="InterPro"/>
</dbReference>
<sequence>MTSLDMPQRAPGLFRRAPAGVNRADAVGLVRVAAPVAGLALVNMAMSVTDTFMTAAFGPEALAAVAVASDAYSIVFYLAVGCIGGLAPLYASAHAAKNTAQMARLRCAGWIVAALLAAPLAAVIWYGPAYLPLFGIDTSLMDRGAGYMRAMALTFPVMLSVAVLRTRLTAIERPGVMLRITLAALPLNALFNQLFMHGAFGFEGIGVTGAGVSSCLVGCLILLALAFESRRLGDSTLQKPAVSEIAEVLRIGIPIGVATLAEVGLYLGATLYVATLSVSDAAAHAVAIRLAGVTYALYFGLQQAATVRMARQCADGDHRERVAASALALGLASGALLLMIVLSIATPLSSFVFGGADPDTALIALALLGLLAVSDFFGPLGAAAAGLLRGLKVTRPVMTISLIGNWMVAAPVALFLAAVADMGAIGVWIGLTTGTVVTALLTVGIFFDQTSKRLR</sequence>
<keyword evidence="1" id="KW-0813">Transport</keyword>
<keyword evidence="4" id="KW-1185">Reference proteome</keyword>
<proteinExistence type="predicted"/>
<evidence type="ECO:0000313" key="4">
    <source>
        <dbReference type="Proteomes" id="UP001196509"/>
    </source>
</evidence>
<feature type="transmembrane region" description="Helical" evidence="2">
    <location>
        <begin position="176"/>
        <end position="195"/>
    </location>
</feature>
<dbReference type="InterPro" id="IPR002528">
    <property type="entry name" value="MATE_fam"/>
</dbReference>
<feature type="transmembrane region" description="Helical" evidence="2">
    <location>
        <begin position="362"/>
        <end position="388"/>
    </location>
</feature>